<dbReference type="Pfam" id="PF08386">
    <property type="entry name" value="Abhydrolase_4"/>
    <property type="match status" value="1"/>
</dbReference>
<evidence type="ECO:0000313" key="2">
    <source>
        <dbReference type="EMBL" id="GAP31704.1"/>
    </source>
</evidence>
<keyword evidence="3" id="KW-1185">Reference proteome</keyword>
<dbReference type="InterPro" id="IPR013595">
    <property type="entry name" value="Pept_S33_TAP-like_C"/>
</dbReference>
<protein>
    <recommendedName>
        <fullName evidence="1">Peptidase S33 tripeptidyl aminopeptidase-like C-terminal domain-containing protein</fullName>
    </recommendedName>
</protein>
<dbReference type="RefSeq" id="WP_082062725.1">
    <property type="nucleotide sequence ID" value="NZ_AP028459.1"/>
</dbReference>
<reference evidence="2 3" key="2">
    <citation type="journal article" date="2016" name="Genome Announc.">
        <title>Draft Genome Sequence of Erythromycin- and Oxytetracycline-Sensitive Nocardia seriolae Strain U-1 (NBRC 110359).</title>
        <authorList>
            <person name="Imajoh M."/>
            <person name="Sukeda M."/>
            <person name="Shimizu M."/>
            <person name="Yamane J."/>
            <person name="Ohnishi K."/>
            <person name="Oshima S."/>
        </authorList>
    </citation>
    <scope>NUCLEOTIDE SEQUENCE [LARGE SCALE GENOMIC DNA]</scope>
    <source>
        <strain evidence="2 3">U-1</strain>
    </source>
</reference>
<dbReference type="AlphaFoldDB" id="A0ABC9Z1Z7"/>
<evidence type="ECO:0000313" key="3">
    <source>
        <dbReference type="Proteomes" id="UP000037179"/>
    </source>
</evidence>
<dbReference type="EMBL" id="BBYQ01000124">
    <property type="protein sequence ID" value="GAP31704.1"/>
    <property type="molecule type" value="Genomic_DNA"/>
</dbReference>
<feature type="domain" description="Peptidase S33 tripeptidyl aminopeptidase-like C-terminal" evidence="1">
    <location>
        <begin position="101"/>
        <end position="186"/>
    </location>
</feature>
<name>A0ABC9Z1Z7_9NOCA</name>
<comment type="caution">
    <text evidence="2">The sequence shown here is derived from an EMBL/GenBank/DDBJ whole genome shotgun (WGS) entry which is preliminary data.</text>
</comment>
<organism evidence="2 3">
    <name type="scientific">Nocardia seriolae</name>
    <dbReference type="NCBI Taxonomy" id="37332"/>
    <lineage>
        <taxon>Bacteria</taxon>
        <taxon>Bacillati</taxon>
        <taxon>Actinomycetota</taxon>
        <taxon>Actinomycetes</taxon>
        <taxon>Mycobacteriales</taxon>
        <taxon>Nocardiaceae</taxon>
        <taxon>Nocardia</taxon>
    </lineage>
</organism>
<evidence type="ECO:0000259" key="1">
    <source>
        <dbReference type="Pfam" id="PF08386"/>
    </source>
</evidence>
<sequence>MNGSDIRSFLVAVMYVPPETWPVYVGELAAAMGGDATGIRALVDGIDGYDPINGHRGNLNHVFANTAVVCMWVTPDQRSQSEMDKVVAEATEKSSIFGPLDSYRPCATWPTQATVAPHPIHYSGDSQILLLNNTIDPVTPLVNAQNAARQLRNGALIAREAIGHGTLEEHSCAAPVFERYLLTGQASDMSCRDES</sequence>
<gene>
    <name evidence="2" type="ORF">NSK11_contig00124-0006</name>
</gene>
<accession>A0ABC9Z1Z7</accession>
<proteinExistence type="predicted"/>
<reference evidence="3" key="1">
    <citation type="submission" date="2015-07" db="EMBL/GenBank/DDBJ databases">
        <title>Nocardia seriolae U-1 whole genome shotgun sequence.</title>
        <authorList>
            <person name="Imajoh M."/>
            <person name="Fukumoto Y."/>
            <person name="Sukeda M."/>
            <person name="Yamane J."/>
            <person name="Yamasaki K."/>
            <person name="Shimizu M."/>
            <person name="Ohnishi K."/>
            <person name="Oshima S."/>
        </authorList>
    </citation>
    <scope>NUCLEOTIDE SEQUENCE [LARGE SCALE GENOMIC DNA]</scope>
    <source>
        <strain evidence="3">U-1</strain>
    </source>
</reference>
<dbReference type="Proteomes" id="UP000037179">
    <property type="component" value="Unassembled WGS sequence"/>
</dbReference>